<dbReference type="AlphaFoldDB" id="A0A2H0B583"/>
<dbReference type="Proteomes" id="UP000229459">
    <property type="component" value="Unassembled WGS sequence"/>
</dbReference>
<gene>
    <name evidence="1" type="ORF">COX08_04390</name>
</gene>
<name>A0A2H0B583_9BACT</name>
<proteinExistence type="predicted"/>
<dbReference type="EMBL" id="PCSR01000103">
    <property type="protein sequence ID" value="PIP52817.1"/>
    <property type="molecule type" value="Genomic_DNA"/>
</dbReference>
<organism evidence="1 2">
    <name type="scientific">Candidatus Beckwithbacteria bacterium CG23_combo_of_CG06-09_8_20_14_all_34_8</name>
    <dbReference type="NCBI Taxonomy" id="1974497"/>
    <lineage>
        <taxon>Bacteria</taxon>
        <taxon>Candidatus Beckwithiibacteriota</taxon>
    </lineage>
</organism>
<protein>
    <recommendedName>
        <fullName evidence="3">DUF4178 domain-containing protein</fullName>
    </recommendedName>
</protein>
<evidence type="ECO:0000313" key="2">
    <source>
        <dbReference type="Proteomes" id="UP000229459"/>
    </source>
</evidence>
<accession>A0A2H0B583</accession>
<evidence type="ECO:0008006" key="3">
    <source>
        <dbReference type="Google" id="ProtNLM"/>
    </source>
</evidence>
<reference evidence="1 2" key="1">
    <citation type="submission" date="2017-09" db="EMBL/GenBank/DDBJ databases">
        <title>Depth-based differentiation of microbial function through sediment-hosted aquifers and enrichment of novel symbionts in the deep terrestrial subsurface.</title>
        <authorList>
            <person name="Probst A.J."/>
            <person name="Ladd B."/>
            <person name="Jarett J.K."/>
            <person name="Geller-Mcgrath D.E."/>
            <person name="Sieber C.M."/>
            <person name="Emerson J.B."/>
            <person name="Anantharaman K."/>
            <person name="Thomas B.C."/>
            <person name="Malmstrom R."/>
            <person name="Stieglmeier M."/>
            <person name="Klingl A."/>
            <person name="Woyke T."/>
            <person name="Ryan C.M."/>
            <person name="Banfield J.F."/>
        </authorList>
    </citation>
    <scope>NUCLEOTIDE SEQUENCE [LARGE SCALE GENOMIC DNA]</scope>
    <source>
        <strain evidence="1">CG23_combo_of_CG06-09_8_20_14_all_34_8</strain>
    </source>
</reference>
<comment type="caution">
    <text evidence="1">The sequence shown here is derived from an EMBL/GenBank/DDBJ whole genome shotgun (WGS) entry which is preliminary data.</text>
</comment>
<evidence type="ECO:0000313" key="1">
    <source>
        <dbReference type="EMBL" id="PIP52817.1"/>
    </source>
</evidence>
<sequence length="155" mass="17714">MISTKNFVKKAQVSSRVKIGGEIFTITEIIKWKMLRCGQFYHKYSLLDQKGNTDYKFAEDPDSGKFIFVKIFKLDSQNSFAPTIEVEGKKYTFSYGEICQAEWTKGGNHKKGDLDIWCDYENPDGSYVSLGTTFPGANQEDLIGRWVEPSEIKLL</sequence>